<dbReference type="Proteomes" id="UP000029714">
    <property type="component" value="Unassembled WGS sequence"/>
</dbReference>
<dbReference type="OrthoDB" id="5329645at2"/>
<evidence type="ECO:0000259" key="3">
    <source>
        <dbReference type="Pfam" id="PF09312"/>
    </source>
</evidence>
<dbReference type="InterPro" id="IPR055131">
    <property type="entry name" value="Cj1289-like_C"/>
</dbReference>
<dbReference type="Gene3D" id="1.10.4030.10">
    <property type="entry name" value="Porin chaperone SurA, peptide-binding domain"/>
    <property type="match status" value="1"/>
</dbReference>
<evidence type="ECO:0000256" key="2">
    <source>
        <dbReference type="ARBA" id="ARBA00023110"/>
    </source>
</evidence>
<name>A0A347VUC4_9HELI</name>
<gene>
    <name evidence="5" type="ORF">DCO61_04840</name>
    <name evidence="6" type="ORF">LS64_003590</name>
</gene>
<dbReference type="EMBL" id="QBIU01000001">
    <property type="protein sequence ID" value="MWV69350.1"/>
    <property type="molecule type" value="Genomic_DNA"/>
</dbReference>
<proteinExistence type="predicted"/>
<evidence type="ECO:0000313" key="8">
    <source>
        <dbReference type="Proteomes" id="UP000477070"/>
    </source>
</evidence>
<dbReference type="EMBL" id="JRMP02000004">
    <property type="protein sequence ID" value="TLD95080.1"/>
    <property type="molecule type" value="Genomic_DNA"/>
</dbReference>
<evidence type="ECO:0000313" key="6">
    <source>
        <dbReference type="EMBL" id="TLD95080.1"/>
    </source>
</evidence>
<keyword evidence="1" id="KW-0732">Signal</keyword>
<reference evidence="6" key="3">
    <citation type="submission" date="2018-04" db="EMBL/GenBank/DDBJ databases">
        <authorList>
            <person name="Sheh A."/>
            <person name="Shen Z."/>
            <person name="Mannion A.J."/>
            <person name="Fox J.G."/>
        </authorList>
    </citation>
    <scope>NUCLEOTIDE SEQUENCE</scope>
    <source>
        <strain evidence="6">MIT 97-6194</strain>
    </source>
</reference>
<feature type="domain" description="Cj1289-like C-terminal" evidence="4">
    <location>
        <begin position="153"/>
        <end position="250"/>
    </location>
</feature>
<evidence type="ECO:0000313" key="7">
    <source>
        <dbReference type="Proteomes" id="UP000029714"/>
    </source>
</evidence>
<dbReference type="Pfam" id="PF22506">
    <property type="entry name" value="Cj1289-like_C"/>
    <property type="match status" value="1"/>
</dbReference>
<dbReference type="PANTHER" id="PTHR47637">
    <property type="entry name" value="CHAPERONE SURA"/>
    <property type="match status" value="1"/>
</dbReference>
<feature type="domain" description="SurA N-terminal" evidence="3">
    <location>
        <begin position="72"/>
        <end position="140"/>
    </location>
</feature>
<evidence type="ECO:0000256" key="1">
    <source>
        <dbReference type="ARBA" id="ARBA00022729"/>
    </source>
</evidence>
<dbReference type="AlphaFoldDB" id="A0A347VUC4"/>
<keyword evidence="6" id="KW-0413">Isomerase</keyword>
<keyword evidence="2" id="KW-0697">Rotamase</keyword>
<dbReference type="PANTHER" id="PTHR47637:SF1">
    <property type="entry name" value="CHAPERONE SURA"/>
    <property type="match status" value="1"/>
</dbReference>
<dbReference type="Pfam" id="PF09312">
    <property type="entry name" value="SurA_N"/>
    <property type="match status" value="1"/>
</dbReference>
<dbReference type="Proteomes" id="UP000477070">
    <property type="component" value="Unassembled WGS sequence"/>
</dbReference>
<dbReference type="InterPro" id="IPR027304">
    <property type="entry name" value="Trigger_fact/SurA_dom_sf"/>
</dbReference>
<sequence length="295" mass="33818">MLLCFSLLFGVEDSKNTESNTPNAIANTQSQNKKQNIVGGIALFVNGEPITLYSIQKTQKLLNTDRIRATDFLIMEKLRQDEIKRLKIDITESQIDAQISQIAQQNHMSLEQFYAAVSKEGMNLSEYREKLKEQILTQELMRKILFSSNVGQEDELRKYYNEHKEEFIIPKSVAVSKFVSNNRESLEAITQTNKKPKELPNGVVSEDDTIDIESLNAQIADVMLVTPQNSFTQILETGDGGYVVFFINKKLDTKEVDFNQAKNYIAQKLIASNQEKILSEYFERVRSRSKIVFIR</sequence>
<dbReference type="InterPro" id="IPR050280">
    <property type="entry name" value="OMP_Chaperone_SurA"/>
</dbReference>
<organism evidence="6 7">
    <name type="scientific">Helicobacter saguini</name>
    <dbReference type="NCBI Taxonomy" id="1548018"/>
    <lineage>
        <taxon>Bacteria</taxon>
        <taxon>Pseudomonadati</taxon>
        <taxon>Campylobacterota</taxon>
        <taxon>Epsilonproteobacteria</taxon>
        <taxon>Campylobacterales</taxon>
        <taxon>Helicobacteraceae</taxon>
        <taxon>Helicobacter</taxon>
    </lineage>
</organism>
<evidence type="ECO:0000313" key="5">
    <source>
        <dbReference type="EMBL" id="MWV69350.1"/>
    </source>
</evidence>
<keyword evidence="7" id="KW-1185">Reference proteome</keyword>
<dbReference type="SUPFAM" id="SSF109998">
    <property type="entry name" value="Triger factor/SurA peptide-binding domain-like"/>
    <property type="match status" value="1"/>
</dbReference>
<dbReference type="GO" id="GO:0003755">
    <property type="term" value="F:peptidyl-prolyl cis-trans isomerase activity"/>
    <property type="evidence" value="ECO:0007669"/>
    <property type="project" value="UniProtKB-KW"/>
</dbReference>
<accession>A0A347VUC4</accession>
<dbReference type="InterPro" id="IPR046357">
    <property type="entry name" value="PPIase_dom_sf"/>
</dbReference>
<reference evidence="6 7" key="1">
    <citation type="journal article" date="2014" name="Genome Announc.">
        <title>Draft genome sequences of eight enterohepatic helicobacter species isolated from both laboratory and wild rodents.</title>
        <authorList>
            <person name="Sheh A."/>
            <person name="Shen Z."/>
            <person name="Fox J.G."/>
        </authorList>
    </citation>
    <scope>NUCLEOTIDE SEQUENCE [LARGE SCALE GENOMIC DNA]</scope>
    <source>
        <strain evidence="6 7">MIT 97-6194</strain>
    </source>
</reference>
<dbReference type="Gene3D" id="3.10.50.40">
    <property type="match status" value="1"/>
</dbReference>
<comment type="caution">
    <text evidence="6">The sequence shown here is derived from an EMBL/GenBank/DDBJ whole genome shotgun (WGS) entry which is preliminary data.</text>
</comment>
<dbReference type="STRING" id="1548018.LS64_14110"/>
<protein>
    <submittedName>
        <fullName evidence="6">Peptidyl-prolyl cis-trans isomerase</fullName>
    </submittedName>
</protein>
<reference evidence="5 8" key="4">
    <citation type="submission" date="2019-12" db="EMBL/GenBank/DDBJ databases">
        <title>Multi-Generational Helicobacter saguini Isolates.</title>
        <authorList>
            <person name="Mannion A."/>
            <person name="Shen Z."/>
            <person name="Fox J.G."/>
        </authorList>
    </citation>
    <scope>NUCLEOTIDE SEQUENCE [LARGE SCALE GENOMIC DNA]</scope>
    <source>
        <strain evidence="5">16-048</strain>
        <strain evidence="8">16-048 (F4)</strain>
    </source>
</reference>
<reference evidence="6 7" key="2">
    <citation type="journal article" date="2016" name="Infect. Immun.">
        <title>Helicobacter saguini, a Novel Helicobacter Isolated from Cotton-Top Tamarins with Ulcerative Colitis, Has Proinflammatory Properties and Induces Typhlocolitis and Dysplasia in Gnotobiotic IL-10-/- Mice.</title>
        <authorList>
            <person name="Shen Z."/>
            <person name="Mannion A."/>
            <person name="Whary M.T."/>
            <person name="Muthupalani S."/>
            <person name="Sheh A."/>
            <person name="Feng Y."/>
            <person name="Gong G."/>
            <person name="Vandamme P."/>
            <person name="Holcombe H.R."/>
            <person name="Paster B.J."/>
            <person name="Fox J.G."/>
        </authorList>
    </citation>
    <scope>NUCLEOTIDE SEQUENCE [LARGE SCALE GENOMIC DNA]</scope>
    <source>
        <strain evidence="6 7">MIT 97-6194</strain>
    </source>
</reference>
<evidence type="ECO:0000259" key="4">
    <source>
        <dbReference type="Pfam" id="PF22506"/>
    </source>
</evidence>
<dbReference type="InterPro" id="IPR015391">
    <property type="entry name" value="SurA_N"/>
</dbReference>